<reference evidence="5 6" key="1">
    <citation type="submission" date="2017-03" db="EMBL/GenBank/DDBJ databases">
        <title>Draft Genome sequence of Marispirochaeta sp. strain JC444.</title>
        <authorList>
            <person name="Shivani Y."/>
            <person name="Subhash Y."/>
            <person name="Sasikala C."/>
            <person name="Ramana C."/>
        </authorList>
    </citation>
    <scope>NUCLEOTIDE SEQUENCE [LARGE SCALE GENOMIC DNA]</scope>
    <source>
        <strain evidence="5 6">JC444</strain>
    </source>
</reference>
<evidence type="ECO:0000256" key="1">
    <source>
        <dbReference type="ARBA" id="ARBA00022723"/>
    </source>
</evidence>
<dbReference type="SUPFAM" id="SSF49503">
    <property type="entry name" value="Cupredoxins"/>
    <property type="match status" value="1"/>
</dbReference>
<sequence>MKKILFIALLSAAFLPLAAQEVVDLSGQGPGVKEISVTNEGFDYMPKEIRVKKGDTIRLTYTNGGGFHDWVLDEFDAATKQIPGGRSETIEFVADRSGEFEFYCSVGNHRARGMWGKFIVVE</sequence>
<dbReference type="EMBL" id="MWQY01000020">
    <property type="protein sequence ID" value="ORC32744.1"/>
    <property type="molecule type" value="Genomic_DNA"/>
</dbReference>
<proteinExistence type="predicted"/>
<keyword evidence="1" id="KW-0479">Metal-binding</keyword>
<dbReference type="PANTHER" id="PTHR38439">
    <property type="entry name" value="AURACYANIN-B"/>
    <property type="match status" value="1"/>
</dbReference>
<dbReference type="PANTHER" id="PTHR38439:SF3">
    <property type="entry name" value="COPPER-RESISTANT CUPROPROTEIN COPI"/>
    <property type="match status" value="1"/>
</dbReference>
<dbReference type="InterPro" id="IPR050845">
    <property type="entry name" value="Cu-binding_ET"/>
</dbReference>
<dbReference type="OrthoDB" id="371148at2"/>
<dbReference type="InterPro" id="IPR028096">
    <property type="entry name" value="EfeO_Cupredoxin"/>
</dbReference>
<dbReference type="Gene3D" id="2.60.40.420">
    <property type="entry name" value="Cupredoxins - blue copper proteins"/>
    <property type="match status" value="1"/>
</dbReference>
<keyword evidence="2" id="KW-0186">Copper</keyword>
<protein>
    <recommendedName>
        <fullName evidence="4">EfeO-type cupredoxin-like domain-containing protein</fullName>
    </recommendedName>
</protein>
<gene>
    <name evidence="5" type="ORF">B4O97_15735</name>
</gene>
<evidence type="ECO:0000259" key="4">
    <source>
        <dbReference type="Pfam" id="PF13473"/>
    </source>
</evidence>
<keyword evidence="6" id="KW-1185">Reference proteome</keyword>
<evidence type="ECO:0000313" key="6">
    <source>
        <dbReference type="Proteomes" id="UP000192343"/>
    </source>
</evidence>
<dbReference type="Pfam" id="PF13473">
    <property type="entry name" value="Cupredoxin_1"/>
    <property type="match status" value="1"/>
</dbReference>
<dbReference type="InterPro" id="IPR033138">
    <property type="entry name" value="Cu_oxidase_CS"/>
</dbReference>
<dbReference type="InterPro" id="IPR008972">
    <property type="entry name" value="Cupredoxin"/>
</dbReference>
<dbReference type="Proteomes" id="UP000192343">
    <property type="component" value="Unassembled WGS sequence"/>
</dbReference>
<evidence type="ECO:0000256" key="2">
    <source>
        <dbReference type="ARBA" id="ARBA00023008"/>
    </source>
</evidence>
<dbReference type="STRING" id="1963862.B4O97_15735"/>
<feature type="chain" id="PRO_5012192134" description="EfeO-type cupredoxin-like domain-containing protein" evidence="3">
    <location>
        <begin position="19"/>
        <end position="122"/>
    </location>
</feature>
<feature type="signal peptide" evidence="3">
    <location>
        <begin position="1"/>
        <end position="18"/>
    </location>
</feature>
<feature type="domain" description="EfeO-type cupredoxin-like" evidence="4">
    <location>
        <begin position="30"/>
        <end position="113"/>
    </location>
</feature>
<comment type="caution">
    <text evidence="5">The sequence shown here is derived from an EMBL/GenBank/DDBJ whole genome shotgun (WGS) entry which is preliminary data.</text>
</comment>
<keyword evidence="3" id="KW-0732">Signal</keyword>
<accession>A0A1Y1RUL2</accession>
<organism evidence="5 6">
    <name type="scientific">Marispirochaeta aestuarii</name>
    <dbReference type="NCBI Taxonomy" id="1963862"/>
    <lineage>
        <taxon>Bacteria</taxon>
        <taxon>Pseudomonadati</taxon>
        <taxon>Spirochaetota</taxon>
        <taxon>Spirochaetia</taxon>
        <taxon>Spirochaetales</taxon>
        <taxon>Spirochaetaceae</taxon>
        <taxon>Marispirochaeta</taxon>
    </lineage>
</organism>
<dbReference type="RefSeq" id="WP_083052286.1">
    <property type="nucleotide sequence ID" value="NZ_MWQY01000020.1"/>
</dbReference>
<dbReference type="AlphaFoldDB" id="A0A1Y1RUL2"/>
<dbReference type="PROSITE" id="PS00079">
    <property type="entry name" value="MULTICOPPER_OXIDASE1"/>
    <property type="match status" value="1"/>
</dbReference>
<evidence type="ECO:0000256" key="3">
    <source>
        <dbReference type="SAM" id="SignalP"/>
    </source>
</evidence>
<dbReference type="GO" id="GO:0046872">
    <property type="term" value="F:metal ion binding"/>
    <property type="evidence" value="ECO:0007669"/>
    <property type="project" value="UniProtKB-KW"/>
</dbReference>
<evidence type="ECO:0000313" key="5">
    <source>
        <dbReference type="EMBL" id="ORC32744.1"/>
    </source>
</evidence>
<name>A0A1Y1RUL2_9SPIO</name>